<evidence type="ECO:0000313" key="2">
    <source>
        <dbReference type="Proteomes" id="UP000247810"/>
    </source>
</evidence>
<dbReference type="VEuPathDB" id="FungiDB:BO71DRAFT_430139"/>
<dbReference type="Proteomes" id="UP000247810">
    <property type="component" value="Unassembled WGS sequence"/>
</dbReference>
<sequence length="77" mass="8316">MDGLNVTVTIETGVSILLTSREIRVNDVLGGSSEQAGACASSIKHQNLPTTDQALEKYGRHENWRLLNTAFYGGGPR</sequence>
<gene>
    <name evidence="1" type="ORF">BO71DRAFT_430139</name>
</gene>
<organism evidence="1 2">
    <name type="scientific">Aspergillus ellipticus CBS 707.79</name>
    <dbReference type="NCBI Taxonomy" id="1448320"/>
    <lineage>
        <taxon>Eukaryota</taxon>
        <taxon>Fungi</taxon>
        <taxon>Dikarya</taxon>
        <taxon>Ascomycota</taxon>
        <taxon>Pezizomycotina</taxon>
        <taxon>Eurotiomycetes</taxon>
        <taxon>Eurotiomycetidae</taxon>
        <taxon>Eurotiales</taxon>
        <taxon>Aspergillaceae</taxon>
        <taxon>Aspergillus</taxon>
        <taxon>Aspergillus subgen. Circumdati</taxon>
    </lineage>
</organism>
<proteinExistence type="predicted"/>
<keyword evidence="2" id="KW-1185">Reference proteome</keyword>
<name>A0A319DAT6_9EURO</name>
<accession>A0A319DAT6</accession>
<dbReference type="AlphaFoldDB" id="A0A319DAT6"/>
<evidence type="ECO:0000313" key="1">
    <source>
        <dbReference type="EMBL" id="PYH94301.1"/>
    </source>
</evidence>
<dbReference type="EMBL" id="KZ825874">
    <property type="protein sequence ID" value="PYH94301.1"/>
    <property type="molecule type" value="Genomic_DNA"/>
</dbReference>
<protein>
    <submittedName>
        <fullName evidence="1">Uncharacterized protein</fullName>
    </submittedName>
</protein>
<dbReference type="OrthoDB" id="10505510at2759"/>
<reference evidence="1 2" key="1">
    <citation type="submission" date="2018-02" db="EMBL/GenBank/DDBJ databases">
        <title>The genomes of Aspergillus section Nigri reveals drivers in fungal speciation.</title>
        <authorList>
            <consortium name="DOE Joint Genome Institute"/>
            <person name="Vesth T.C."/>
            <person name="Nybo J."/>
            <person name="Theobald S."/>
            <person name="Brandl J."/>
            <person name="Frisvad J.C."/>
            <person name="Nielsen K.F."/>
            <person name="Lyhne E.K."/>
            <person name="Kogle M.E."/>
            <person name="Kuo A."/>
            <person name="Riley R."/>
            <person name="Clum A."/>
            <person name="Nolan M."/>
            <person name="Lipzen A."/>
            <person name="Salamov A."/>
            <person name="Henrissat B."/>
            <person name="Wiebenga A."/>
            <person name="De vries R.P."/>
            <person name="Grigoriev I.V."/>
            <person name="Mortensen U.H."/>
            <person name="Andersen M.R."/>
            <person name="Baker S.E."/>
        </authorList>
    </citation>
    <scope>NUCLEOTIDE SEQUENCE [LARGE SCALE GENOMIC DNA]</scope>
    <source>
        <strain evidence="1 2">CBS 707.79</strain>
    </source>
</reference>